<evidence type="ECO:0000313" key="4">
    <source>
        <dbReference type="Ensembl" id="ENSELUP00000092469.1"/>
    </source>
</evidence>
<dbReference type="GeneTree" id="ENSGT00570000079168"/>
<reference evidence="4" key="2">
    <citation type="submission" date="2025-08" db="UniProtKB">
        <authorList>
            <consortium name="Ensembl"/>
        </authorList>
    </citation>
    <scope>IDENTIFICATION</scope>
</reference>
<dbReference type="AlphaFoldDB" id="A0AAY5KUI8"/>
<evidence type="ECO:0000259" key="3">
    <source>
        <dbReference type="Pfam" id="PF15235"/>
    </source>
</evidence>
<evidence type="ECO:0000313" key="5">
    <source>
        <dbReference type="Proteomes" id="UP000265140"/>
    </source>
</evidence>
<dbReference type="Proteomes" id="UP000265140">
    <property type="component" value="Chromosome 6"/>
</dbReference>
<protein>
    <recommendedName>
        <fullName evidence="3">G protein-regulated inducer of neurite outgrowth C-terminal domain-containing protein</fullName>
    </recommendedName>
</protein>
<keyword evidence="5" id="KW-1185">Reference proteome</keyword>
<feature type="compositionally biased region" description="Basic and acidic residues" evidence="2">
    <location>
        <begin position="420"/>
        <end position="443"/>
    </location>
</feature>
<feature type="compositionally biased region" description="Basic and acidic residues" evidence="2">
    <location>
        <begin position="63"/>
        <end position="72"/>
    </location>
</feature>
<dbReference type="PANTHER" id="PTHR15718:SF5">
    <property type="entry name" value="G PROTEIN-REGULATED INDUCER OF NEURITE OUTGROWTH 2"/>
    <property type="match status" value="1"/>
</dbReference>
<feature type="region of interest" description="Disordered" evidence="2">
    <location>
        <begin position="134"/>
        <end position="153"/>
    </location>
</feature>
<feature type="region of interest" description="Disordered" evidence="2">
    <location>
        <begin position="26"/>
        <end position="125"/>
    </location>
</feature>
<dbReference type="InterPro" id="IPR026646">
    <property type="entry name" value="GPRIN2-like/GPRIN3"/>
</dbReference>
<feature type="region of interest" description="Disordered" evidence="2">
    <location>
        <begin position="417"/>
        <end position="443"/>
    </location>
</feature>
<feature type="compositionally biased region" description="Basic and acidic residues" evidence="2">
    <location>
        <begin position="97"/>
        <end position="111"/>
    </location>
</feature>
<organism evidence="4 5">
    <name type="scientific">Esox lucius</name>
    <name type="common">Northern pike</name>
    <dbReference type="NCBI Taxonomy" id="8010"/>
    <lineage>
        <taxon>Eukaryota</taxon>
        <taxon>Metazoa</taxon>
        <taxon>Chordata</taxon>
        <taxon>Craniata</taxon>
        <taxon>Vertebrata</taxon>
        <taxon>Euteleostomi</taxon>
        <taxon>Actinopterygii</taxon>
        <taxon>Neopterygii</taxon>
        <taxon>Teleostei</taxon>
        <taxon>Protacanthopterygii</taxon>
        <taxon>Esociformes</taxon>
        <taxon>Esocidae</taxon>
        <taxon>Esox</taxon>
    </lineage>
</organism>
<feature type="domain" description="G protein-regulated inducer of neurite outgrowth C-terminal" evidence="3">
    <location>
        <begin position="427"/>
        <end position="527"/>
    </location>
</feature>
<name>A0AAY5KUI8_ESOLU</name>
<dbReference type="GO" id="GO:0005886">
    <property type="term" value="C:plasma membrane"/>
    <property type="evidence" value="ECO:0007669"/>
    <property type="project" value="TreeGrafter"/>
</dbReference>
<evidence type="ECO:0000256" key="1">
    <source>
        <dbReference type="ARBA" id="ARBA00002358"/>
    </source>
</evidence>
<evidence type="ECO:0000256" key="2">
    <source>
        <dbReference type="SAM" id="MobiDB-lite"/>
    </source>
</evidence>
<dbReference type="Pfam" id="PF15235">
    <property type="entry name" value="GRIN_C"/>
    <property type="match status" value="1"/>
</dbReference>
<dbReference type="InterPro" id="IPR032745">
    <property type="entry name" value="GRIN_C"/>
</dbReference>
<dbReference type="GO" id="GO:0031175">
    <property type="term" value="P:neuron projection development"/>
    <property type="evidence" value="ECO:0007669"/>
    <property type="project" value="TreeGrafter"/>
</dbReference>
<proteinExistence type="predicted"/>
<sequence>MSHRNTVDSRSVSTVFQGFSMAEAGRPVSELDNGNSVSPDSALCTDPLLPHSMSSTDGVTHPLRLEELRRSSSELSSPCCRRDPKKDHPGPTQAAQKSDRPHIPDHVDQRTAVRPRSMAESPYTAHQREEAINNHGPFGESEVPQPSSSERDQIGLDLPRLPVHRSHSDTLHMSRKAPALPPHSETTWPSHPGRDYLLQNALPTLACGQPMQLQDSSPVNTMCTQPSQAGRVWVRAPGPINAASAVGREAQNPRSRQDANKCYCSFAQPHGILEDTFAAYCHPQPIPAPAQLVPRLLGAEAEFGEQRALPLHPEHALLSLPRLMSSVSETGLDAKRLLQCCNLNCNINCSWASGLPPSVALQKYMQENSCIGSNNRITRDMGTMTTSMELRDVGVQTGRVDEARPAHVFPQVCLVEENGNDDRNESDNRNECAKETDTSQKPPVKEVKWDAEGMTWEVYGASVDPEELGLAIQKHLELQIRETSSRAAKLSHDNTATSRKSSGGAEGKRKRGKVIGSFRTPSCCALSSTAVD</sequence>
<feature type="region of interest" description="Disordered" evidence="2">
    <location>
        <begin position="168"/>
        <end position="195"/>
    </location>
</feature>
<accession>A0AAY5KUI8</accession>
<reference evidence="4 5" key="1">
    <citation type="submission" date="2020-02" db="EMBL/GenBank/DDBJ databases">
        <title>Esox lucius (northern pike) genome, fEsoLuc1, primary haplotype.</title>
        <authorList>
            <person name="Myers G."/>
            <person name="Karagic N."/>
            <person name="Meyer A."/>
            <person name="Pippel M."/>
            <person name="Reichard M."/>
            <person name="Winkler S."/>
            <person name="Tracey A."/>
            <person name="Sims Y."/>
            <person name="Howe K."/>
            <person name="Rhie A."/>
            <person name="Formenti G."/>
            <person name="Durbin R."/>
            <person name="Fedrigo O."/>
            <person name="Jarvis E.D."/>
        </authorList>
    </citation>
    <scope>NUCLEOTIDE SEQUENCE [LARGE SCALE GENOMIC DNA]</scope>
</reference>
<feature type="region of interest" description="Disordered" evidence="2">
    <location>
        <begin position="483"/>
        <end position="514"/>
    </location>
</feature>
<feature type="compositionally biased region" description="Basic and acidic residues" evidence="2">
    <location>
        <begin position="80"/>
        <end position="89"/>
    </location>
</feature>
<comment type="function">
    <text evidence="1">May be involved in neurite outgrowth.</text>
</comment>
<dbReference type="PANTHER" id="PTHR15718">
    <property type="entry name" value="G PROTEIN-REGULATED INDUCER OF NEURITE OUTGROWTH C-TERMINAL DOMAIN-CONTAINING PROTEIN"/>
    <property type="match status" value="1"/>
</dbReference>
<reference evidence="4" key="3">
    <citation type="submission" date="2025-09" db="UniProtKB">
        <authorList>
            <consortium name="Ensembl"/>
        </authorList>
    </citation>
    <scope>IDENTIFICATION</scope>
</reference>
<dbReference type="Ensembl" id="ENSELUT00000097689.1">
    <property type="protein sequence ID" value="ENSELUP00000092469.1"/>
    <property type="gene ID" value="ENSELUG00000036632.1"/>
</dbReference>